<reference evidence="1" key="2">
    <citation type="journal article" date="2015" name="Data Brief">
        <title>Shoot transcriptome of the giant reed, Arundo donax.</title>
        <authorList>
            <person name="Barrero R.A."/>
            <person name="Guerrero F.D."/>
            <person name="Moolhuijzen P."/>
            <person name="Goolsby J.A."/>
            <person name="Tidwell J."/>
            <person name="Bellgard S.E."/>
            <person name="Bellgard M.I."/>
        </authorList>
    </citation>
    <scope>NUCLEOTIDE SEQUENCE</scope>
    <source>
        <tissue evidence="1">Shoot tissue taken approximately 20 cm above the soil surface</tissue>
    </source>
</reference>
<reference evidence="1" key="1">
    <citation type="submission" date="2014-09" db="EMBL/GenBank/DDBJ databases">
        <authorList>
            <person name="Magalhaes I.L.F."/>
            <person name="Oliveira U."/>
            <person name="Santos F.R."/>
            <person name="Vidigal T.H.D.A."/>
            <person name="Brescovit A.D."/>
            <person name="Santos A.J."/>
        </authorList>
    </citation>
    <scope>NUCLEOTIDE SEQUENCE</scope>
    <source>
        <tissue evidence="1">Shoot tissue taken approximately 20 cm above the soil surface</tissue>
    </source>
</reference>
<dbReference type="AlphaFoldDB" id="A0A0A9AHL6"/>
<evidence type="ECO:0000313" key="1">
    <source>
        <dbReference type="EMBL" id="JAD50611.1"/>
    </source>
</evidence>
<accession>A0A0A9AHL6</accession>
<protein>
    <submittedName>
        <fullName evidence="1">Uncharacterized protein</fullName>
    </submittedName>
</protein>
<dbReference type="EMBL" id="GBRH01247284">
    <property type="protein sequence ID" value="JAD50611.1"/>
    <property type="molecule type" value="Transcribed_RNA"/>
</dbReference>
<proteinExistence type="predicted"/>
<sequence>MGIRLIFFVILTSRHYINQDHEGKKRNKRIIKIYRIFFITVTGPMEITKTNEILFEK</sequence>
<organism evidence="1">
    <name type="scientific">Arundo donax</name>
    <name type="common">Giant reed</name>
    <name type="synonym">Donax arundinaceus</name>
    <dbReference type="NCBI Taxonomy" id="35708"/>
    <lineage>
        <taxon>Eukaryota</taxon>
        <taxon>Viridiplantae</taxon>
        <taxon>Streptophyta</taxon>
        <taxon>Embryophyta</taxon>
        <taxon>Tracheophyta</taxon>
        <taxon>Spermatophyta</taxon>
        <taxon>Magnoliopsida</taxon>
        <taxon>Liliopsida</taxon>
        <taxon>Poales</taxon>
        <taxon>Poaceae</taxon>
        <taxon>PACMAD clade</taxon>
        <taxon>Arundinoideae</taxon>
        <taxon>Arundineae</taxon>
        <taxon>Arundo</taxon>
    </lineage>
</organism>
<name>A0A0A9AHL6_ARUDO</name>